<dbReference type="GO" id="GO:0003700">
    <property type="term" value="F:DNA-binding transcription factor activity"/>
    <property type="evidence" value="ECO:0007669"/>
    <property type="project" value="InterPro"/>
</dbReference>
<evidence type="ECO:0000259" key="4">
    <source>
        <dbReference type="PROSITE" id="PS01124"/>
    </source>
</evidence>
<accession>A0AAW3PJ11</accession>
<protein>
    <recommendedName>
        <fullName evidence="4">HTH araC/xylS-type domain-containing protein</fullName>
    </recommendedName>
</protein>
<dbReference type="InterPro" id="IPR009057">
    <property type="entry name" value="Homeodomain-like_sf"/>
</dbReference>
<feature type="domain" description="HTH araC/xylS-type" evidence="4">
    <location>
        <begin position="36"/>
        <end position="134"/>
    </location>
</feature>
<dbReference type="InterPro" id="IPR050204">
    <property type="entry name" value="AraC_XylS_family_regulators"/>
</dbReference>
<dbReference type="GO" id="GO:0043565">
    <property type="term" value="F:sequence-specific DNA binding"/>
    <property type="evidence" value="ECO:0007669"/>
    <property type="project" value="InterPro"/>
</dbReference>
<dbReference type="Proteomes" id="UP000063236">
    <property type="component" value="Unassembled WGS sequence"/>
</dbReference>
<sequence length="162" mass="18021">MSLRASNDGAARAGGRIESAAIRIPLNEWPMSEKMRHVAEWLAANSTDRVRMRQAAALVAMSERSLLRNFTREIGVTPSAYLTRVRIARACTMLERTALPVDSIARRCGLGSGDYLSHLFRRHFDRTPTEYRQSHVRVGAHTERAHGGEALHPLFLDGDSGP</sequence>
<proteinExistence type="predicted"/>
<dbReference type="PANTHER" id="PTHR46796">
    <property type="entry name" value="HTH-TYPE TRANSCRIPTIONAL ACTIVATOR RHAS-RELATED"/>
    <property type="match status" value="1"/>
</dbReference>
<dbReference type="Pfam" id="PF12833">
    <property type="entry name" value="HTH_18"/>
    <property type="match status" value="1"/>
</dbReference>
<dbReference type="InterPro" id="IPR018060">
    <property type="entry name" value="HTH_AraC"/>
</dbReference>
<name>A0AAW3PJ11_9BURK</name>
<dbReference type="InterPro" id="IPR018062">
    <property type="entry name" value="HTH_AraC-typ_CS"/>
</dbReference>
<evidence type="ECO:0000313" key="6">
    <source>
        <dbReference type="Proteomes" id="UP000063236"/>
    </source>
</evidence>
<evidence type="ECO:0000313" key="5">
    <source>
        <dbReference type="EMBL" id="KWF56270.1"/>
    </source>
</evidence>
<dbReference type="SUPFAM" id="SSF46689">
    <property type="entry name" value="Homeodomain-like"/>
    <property type="match status" value="2"/>
</dbReference>
<dbReference type="PROSITE" id="PS01124">
    <property type="entry name" value="HTH_ARAC_FAMILY_2"/>
    <property type="match status" value="1"/>
</dbReference>
<dbReference type="EMBL" id="LPJV01000018">
    <property type="protein sequence ID" value="KWF56270.1"/>
    <property type="molecule type" value="Genomic_DNA"/>
</dbReference>
<keyword evidence="3" id="KW-0804">Transcription</keyword>
<dbReference type="SMART" id="SM00342">
    <property type="entry name" value="HTH_ARAC"/>
    <property type="match status" value="1"/>
</dbReference>
<dbReference type="AlphaFoldDB" id="A0AAW3PJ11"/>
<keyword evidence="2" id="KW-0238">DNA-binding</keyword>
<evidence type="ECO:0000256" key="3">
    <source>
        <dbReference type="ARBA" id="ARBA00023163"/>
    </source>
</evidence>
<keyword evidence="1" id="KW-0805">Transcription regulation</keyword>
<organism evidence="5 6">
    <name type="scientific">Burkholderia diffusa</name>
    <dbReference type="NCBI Taxonomy" id="488732"/>
    <lineage>
        <taxon>Bacteria</taxon>
        <taxon>Pseudomonadati</taxon>
        <taxon>Pseudomonadota</taxon>
        <taxon>Betaproteobacteria</taxon>
        <taxon>Burkholderiales</taxon>
        <taxon>Burkholderiaceae</taxon>
        <taxon>Burkholderia</taxon>
        <taxon>Burkholderia cepacia complex</taxon>
    </lineage>
</organism>
<gene>
    <name evidence="5" type="ORF">WL88_12095</name>
</gene>
<reference evidence="5 6" key="1">
    <citation type="submission" date="2015-11" db="EMBL/GenBank/DDBJ databases">
        <title>Expanding the genomic diversity of Burkholderia species for the development of highly accurate diagnostics.</title>
        <authorList>
            <person name="Sahl J."/>
            <person name="Keim P."/>
            <person name="Wagner D."/>
        </authorList>
    </citation>
    <scope>NUCLEOTIDE SEQUENCE [LARGE SCALE GENOMIC DNA]</scope>
    <source>
        <strain evidence="5 6">MSMB378WGS</strain>
    </source>
</reference>
<dbReference type="Gene3D" id="1.10.10.60">
    <property type="entry name" value="Homeodomain-like"/>
    <property type="match status" value="2"/>
</dbReference>
<dbReference type="PROSITE" id="PS00041">
    <property type="entry name" value="HTH_ARAC_FAMILY_1"/>
    <property type="match status" value="1"/>
</dbReference>
<comment type="caution">
    <text evidence="5">The sequence shown here is derived from an EMBL/GenBank/DDBJ whole genome shotgun (WGS) entry which is preliminary data.</text>
</comment>
<evidence type="ECO:0000256" key="2">
    <source>
        <dbReference type="ARBA" id="ARBA00023125"/>
    </source>
</evidence>
<evidence type="ECO:0000256" key="1">
    <source>
        <dbReference type="ARBA" id="ARBA00023015"/>
    </source>
</evidence>